<feature type="domain" description="Ionotropic glutamate receptor C-terminal" evidence="19">
    <location>
        <begin position="468"/>
        <end position="816"/>
    </location>
</feature>
<dbReference type="GO" id="GO:0015276">
    <property type="term" value="F:ligand-gated monoatomic ion channel activity"/>
    <property type="evidence" value="ECO:0000318"/>
    <property type="project" value="GO_Central"/>
</dbReference>
<dbReference type="InterPro" id="IPR044440">
    <property type="entry name" value="GABAb_receptor_plant_PBP1"/>
</dbReference>
<dbReference type="Pfam" id="PF01094">
    <property type="entry name" value="ANF_receptor"/>
    <property type="match status" value="1"/>
</dbReference>
<evidence type="ECO:0000256" key="4">
    <source>
        <dbReference type="ARBA" id="ARBA00022448"/>
    </source>
</evidence>
<dbReference type="SMART" id="SM00079">
    <property type="entry name" value="PBPe"/>
    <property type="match status" value="1"/>
</dbReference>
<dbReference type="InterPro" id="IPR015683">
    <property type="entry name" value="Ionotropic_Glu_rcpt"/>
</dbReference>
<dbReference type="CDD" id="cd13686">
    <property type="entry name" value="GluR_Plant"/>
    <property type="match status" value="1"/>
</dbReference>
<comment type="subunit">
    <text evidence="3">May form heteromers.</text>
</comment>
<dbReference type="InterPro" id="IPR019594">
    <property type="entry name" value="Glu/Gly-bd"/>
</dbReference>
<dbReference type="Gramene" id="OQU89534">
    <property type="protein sequence ID" value="OQU89534"/>
    <property type="gene ID" value="SORBI_3002G208800"/>
</dbReference>
<evidence type="ECO:0000256" key="3">
    <source>
        <dbReference type="ARBA" id="ARBA00011095"/>
    </source>
</evidence>
<accession>A0A1W0W543</accession>
<dbReference type="Gene3D" id="3.40.190.10">
    <property type="entry name" value="Periplasmic binding protein-like II"/>
    <property type="match status" value="3"/>
</dbReference>
<comment type="function">
    <text evidence="14">Glutamate-gated receptor that probably acts as a non-selective cation channel. May be involved in light-signal transduction and calcium homeostasis via the regulation of calcium influx into cells.</text>
</comment>
<dbReference type="FunFam" id="3.40.190.10:FF:000217">
    <property type="entry name" value="Glutamate receptor"/>
    <property type="match status" value="1"/>
</dbReference>
<comment type="subcellular location">
    <subcellularLocation>
        <location evidence="1">Membrane</location>
        <topology evidence="1">Multi-pass membrane protein</topology>
    </subcellularLocation>
</comment>
<keyword evidence="11" id="KW-0325">Glycoprotein</keyword>
<dbReference type="GO" id="GO:0038023">
    <property type="term" value="F:signaling receptor activity"/>
    <property type="evidence" value="ECO:0000318"/>
    <property type="project" value="GO_Central"/>
</dbReference>
<dbReference type="Pfam" id="PF10613">
    <property type="entry name" value="Lig_chan-Glu_bd"/>
    <property type="match status" value="1"/>
</dbReference>
<evidence type="ECO:0000256" key="18">
    <source>
        <dbReference type="SAM" id="SignalP"/>
    </source>
</evidence>
<evidence type="ECO:0000256" key="15">
    <source>
        <dbReference type="PIRNR" id="PIRNR037090"/>
    </source>
</evidence>
<dbReference type="Gene3D" id="1.10.287.70">
    <property type="match status" value="1"/>
</dbReference>
<evidence type="ECO:0000259" key="19">
    <source>
        <dbReference type="SMART" id="SM00079"/>
    </source>
</evidence>
<evidence type="ECO:0000256" key="10">
    <source>
        <dbReference type="ARBA" id="ARBA00023170"/>
    </source>
</evidence>
<keyword evidence="12 15" id="KW-1071">Ligand-gated ion channel</keyword>
<evidence type="ECO:0000256" key="14">
    <source>
        <dbReference type="ARBA" id="ARBA00049638"/>
    </source>
</evidence>
<dbReference type="FunFam" id="3.40.50.2300:FF:000169">
    <property type="entry name" value="Glutamate receptor"/>
    <property type="match status" value="1"/>
</dbReference>
<dbReference type="PANTHER" id="PTHR34836:SF1">
    <property type="entry name" value="OS09G0428600 PROTEIN"/>
    <property type="match status" value="1"/>
</dbReference>
<dbReference type="InterPro" id="IPR001320">
    <property type="entry name" value="Iontro_rcpt_C"/>
</dbReference>
<evidence type="ECO:0000256" key="17">
    <source>
        <dbReference type="SAM" id="Phobius"/>
    </source>
</evidence>
<dbReference type="Gene3D" id="3.40.50.2300">
    <property type="match status" value="2"/>
</dbReference>
<evidence type="ECO:0000256" key="7">
    <source>
        <dbReference type="ARBA" id="ARBA00022989"/>
    </source>
</evidence>
<feature type="signal peptide" evidence="18">
    <location>
        <begin position="1"/>
        <end position="21"/>
    </location>
</feature>
<comment type="function">
    <text evidence="15">Glutamate-gated receptor that probably acts as non-selective cation channel.</text>
</comment>
<dbReference type="SUPFAM" id="SSF53822">
    <property type="entry name" value="Periplasmic binding protein-like I"/>
    <property type="match status" value="1"/>
</dbReference>
<evidence type="ECO:0000256" key="9">
    <source>
        <dbReference type="ARBA" id="ARBA00023136"/>
    </source>
</evidence>
<name>A0A1W0W543_SORBI</name>
<dbReference type="STRING" id="4558.A0A1W0W543"/>
<keyword evidence="21" id="KW-1185">Reference proteome</keyword>
<keyword evidence="10 15" id="KW-0675">Receptor</keyword>
<evidence type="ECO:0000256" key="2">
    <source>
        <dbReference type="ARBA" id="ARBA00008685"/>
    </source>
</evidence>
<dbReference type="FunFam" id="3.40.50.2300:FF:000195">
    <property type="entry name" value="Glutamate receptor"/>
    <property type="match status" value="1"/>
</dbReference>
<dbReference type="InParanoid" id="A0A1W0W543"/>
<dbReference type="InterPro" id="IPR017103">
    <property type="entry name" value="Iontropic_Glu_rcpt_pln"/>
</dbReference>
<evidence type="ECO:0000256" key="5">
    <source>
        <dbReference type="ARBA" id="ARBA00022692"/>
    </source>
</evidence>
<feature type="disulfide bond" evidence="16">
    <location>
        <begin position="764"/>
        <end position="819"/>
    </location>
</feature>
<keyword evidence="8 15" id="KW-0406">Ion transport</keyword>
<feature type="transmembrane region" description="Helical" evidence="17">
    <location>
        <begin position="838"/>
        <end position="858"/>
    </location>
</feature>
<dbReference type="PIRSF" id="PIRSF037090">
    <property type="entry name" value="Iontro_Glu-like_rcpt_pln"/>
    <property type="match status" value="1"/>
</dbReference>
<keyword evidence="13 15" id="KW-0407">Ion channel</keyword>
<dbReference type="CDD" id="cd19990">
    <property type="entry name" value="PBP1_GABAb_receptor_plant"/>
    <property type="match status" value="1"/>
</dbReference>
<keyword evidence="16" id="KW-1015">Disulfide bond</keyword>
<dbReference type="Pfam" id="PF00060">
    <property type="entry name" value="Lig_chan"/>
    <property type="match status" value="1"/>
</dbReference>
<reference evidence="21" key="2">
    <citation type="journal article" date="2018" name="Plant J.">
        <title>The Sorghum bicolor reference genome: improved assembly, gene annotations, a transcriptome atlas, and signatures of genome organization.</title>
        <authorList>
            <person name="McCormick R.F."/>
            <person name="Truong S.K."/>
            <person name="Sreedasyam A."/>
            <person name="Jenkins J."/>
            <person name="Shu S."/>
            <person name="Sims D."/>
            <person name="Kennedy M."/>
            <person name="Amirebrahimi M."/>
            <person name="Weers B.D."/>
            <person name="McKinley B."/>
            <person name="Mattison A."/>
            <person name="Morishige D.T."/>
            <person name="Grimwood J."/>
            <person name="Schmutz J."/>
            <person name="Mullet J.E."/>
        </authorList>
    </citation>
    <scope>NUCLEOTIDE SEQUENCE [LARGE SCALE GENOMIC DNA]</scope>
    <source>
        <strain evidence="21">cv. BTx623</strain>
    </source>
</reference>
<dbReference type="AlphaFoldDB" id="A0A1W0W543"/>
<keyword evidence="4 15" id="KW-0813">Transport</keyword>
<dbReference type="GO" id="GO:0005886">
    <property type="term" value="C:plasma membrane"/>
    <property type="evidence" value="ECO:0000318"/>
    <property type="project" value="GO_Central"/>
</dbReference>
<dbReference type="FunFam" id="3.40.190.10:FF:000103">
    <property type="entry name" value="Glutamate receptor"/>
    <property type="match status" value="1"/>
</dbReference>
<evidence type="ECO:0000256" key="11">
    <source>
        <dbReference type="ARBA" id="ARBA00023180"/>
    </source>
</evidence>
<organism evidence="20 21">
    <name type="scientific">Sorghum bicolor</name>
    <name type="common">Sorghum</name>
    <name type="synonym">Sorghum vulgare</name>
    <dbReference type="NCBI Taxonomy" id="4558"/>
    <lineage>
        <taxon>Eukaryota</taxon>
        <taxon>Viridiplantae</taxon>
        <taxon>Streptophyta</taxon>
        <taxon>Embryophyta</taxon>
        <taxon>Tracheophyta</taxon>
        <taxon>Spermatophyta</taxon>
        <taxon>Magnoliopsida</taxon>
        <taxon>Liliopsida</taxon>
        <taxon>Poales</taxon>
        <taxon>Poaceae</taxon>
        <taxon>PACMAD clade</taxon>
        <taxon>Panicoideae</taxon>
        <taxon>Andropogonodae</taxon>
        <taxon>Andropogoneae</taxon>
        <taxon>Sorghinae</taxon>
        <taxon>Sorghum</taxon>
    </lineage>
</organism>
<evidence type="ECO:0000256" key="13">
    <source>
        <dbReference type="ARBA" id="ARBA00023303"/>
    </source>
</evidence>
<keyword evidence="6 18" id="KW-0732">Signal</keyword>
<evidence type="ECO:0000256" key="6">
    <source>
        <dbReference type="ARBA" id="ARBA00022729"/>
    </source>
</evidence>
<evidence type="ECO:0000313" key="20">
    <source>
        <dbReference type="EMBL" id="OQU89534.1"/>
    </source>
</evidence>
<sequence length="911" mass="101376">MEKIPQTILFLLLLVFTFVAAENSTAHRSGGADEFHVGVILDLGSLVGKISLASISLAVEDFYSVHPNHSTKLAIHIRDSMGSEVQAVSAAIDLRENYKVQALIGPQKSSEATFISKLASVIQVPVISFTATSPSLTYDSSPYFVRATLNDSVQVNSIASLVKAYGWREVVLLYDDTDYGRGILPHLIDALQHSDIYVPYRSGISLSATSEEIKQELYKLMAMQTRVFIVHMSSTRASLIFTMAKDAGMMSKGFVWIITNGLANIIDLLNPSVIEAMNGVIGIRFHVPKSQKLDTSFLIRWNKIYQRYNPNKLPLNKSITIVGLWAYDTVWALAQAAEKVGLSGNRNKRLQPHKNSTCLDSLAISINGAELLTEIVQNKFQGVSGTFDLTERQLQVSTLQIINVIGGTWRHIGFWTSKNGLSRHLNQNELEITGSSASMPNLNLVSWPGESIEIPRGWEFPTSGKKLRVGVTSSAYPEFISTSKDPVTNATRVSGLSIDIFENALKRLPFALSYEYQAFDIAGDSTSSRSYDDFIYQVYLQRYDIAVADITIIYNRSLYVDFTIPYTESGVGMIVPVKEKVNSNMWIFLKPLSQGMWFKSIIFIIYTRIAICLLEYLSGNRYLHGSFSLKQLGIQILKFFFIFEEKDMLEYFLSRVVHRVWKIVLLVLASSYTASLASILTVQQLSPTLTDIHELQKQGGYVGFHQGSYMEGLLVDIGFDRSKMRPYHTPDDFHVALSNGVENGGVDALVLDVPYIKLFLAKYCKRYTMVGPIYKSAGFAFALPKRSPLLAELSKAIINITGGDTIIQIEKKWIDQNSCQHDEEMDGSGAITFGGFRGLFLLTGFVTACSILVAFLMCHYKRQEESGHIQDADKGNKENGDCNDDIDNRATISVSGSPNTNSICHDPIMTC</sequence>
<keyword evidence="9 15" id="KW-0472">Membrane</keyword>
<dbReference type="EMBL" id="CM000761">
    <property type="protein sequence ID" value="OQU89534.1"/>
    <property type="molecule type" value="Genomic_DNA"/>
</dbReference>
<evidence type="ECO:0000256" key="1">
    <source>
        <dbReference type="ARBA" id="ARBA00004141"/>
    </source>
</evidence>
<evidence type="ECO:0000256" key="12">
    <source>
        <dbReference type="ARBA" id="ARBA00023286"/>
    </source>
</evidence>
<dbReference type="InterPro" id="IPR001828">
    <property type="entry name" value="ANF_lig-bd_rcpt"/>
</dbReference>
<feature type="chain" id="PRO_5012822646" description="Glutamate receptor" evidence="18">
    <location>
        <begin position="22"/>
        <end position="911"/>
    </location>
</feature>
<evidence type="ECO:0000313" key="21">
    <source>
        <dbReference type="Proteomes" id="UP000000768"/>
    </source>
</evidence>
<keyword evidence="5 17" id="KW-0812">Transmembrane</keyword>
<dbReference type="SUPFAM" id="SSF53850">
    <property type="entry name" value="Periplasmic binding protein-like II"/>
    <property type="match status" value="1"/>
</dbReference>
<dbReference type="PANTHER" id="PTHR34836">
    <property type="entry name" value="OS06G0188250 PROTEIN"/>
    <property type="match status" value="1"/>
</dbReference>
<dbReference type="Proteomes" id="UP000000768">
    <property type="component" value="Chromosome 2"/>
</dbReference>
<dbReference type="InterPro" id="IPR028082">
    <property type="entry name" value="Peripla_BP_I"/>
</dbReference>
<keyword evidence="7 17" id="KW-1133">Transmembrane helix</keyword>
<gene>
    <name evidence="20" type="ORF">SORBI_3002G208800</name>
</gene>
<proteinExistence type="inferred from homology"/>
<evidence type="ECO:0000256" key="16">
    <source>
        <dbReference type="PIRSR" id="PIRSR037090-50"/>
    </source>
</evidence>
<protein>
    <recommendedName>
        <fullName evidence="15">Glutamate receptor</fullName>
    </recommendedName>
</protein>
<evidence type="ECO:0000256" key="8">
    <source>
        <dbReference type="ARBA" id="ARBA00023065"/>
    </source>
</evidence>
<reference evidence="20 21" key="1">
    <citation type="journal article" date="2009" name="Nature">
        <title>The Sorghum bicolor genome and the diversification of grasses.</title>
        <authorList>
            <person name="Paterson A.H."/>
            <person name="Bowers J.E."/>
            <person name="Bruggmann R."/>
            <person name="Dubchak I."/>
            <person name="Grimwood J."/>
            <person name="Gundlach H."/>
            <person name="Haberer G."/>
            <person name="Hellsten U."/>
            <person name="Mitros T."/>
            <person name="Poliakov A."/>
            <person name="Schmutz J."/>
            <person name="Spannagl M."/>
            <person name="Tang H."/>
            <person name="Wang X."/>
            <person name="Wicker T."/>
            <person name="Bharti A.K."/>
            <person name="Chapman J."/>
            <person name="Feltus F.A."/>
            <person name="Gowik U."/>
            <person name="Grigoriev I.V."/>
            <person name="Lyons E."/>
            <person name="Maher C.A."/>
            <person name="Martis M."/>
            <person name="Narechania A."/>
            <person name="Otillar R.P."/>
            <person name="Penning B.W."/>
            <person name="Salamov A.A."/>
            <person name="Wang Y."/>
            <person name="Zhang L."/>
            <person name="Carpita N.C."/>
            <person name="Freeling M."/>
            <person name="Gingle A.R."/>
            <person name="Hash C.T."/>
            <person name="Keller B."/>
            <person name="Klein P."/>
            <person name="Kresovich S."/>
            <person name="McCann M.C."/>
            <person name="Ming R."/>
            <person name="Peterson D.G."/>
            <person name="Mehboob-ur-Rahman"/>
            <person name="Ware D."/>
            <person name="Westhoff P."/>
            <person name="Mayer K.F."/>
            <person name="Messing J."/>
            <person name="Rokhsar D.S."/>
        </authorList>
    </citation>
    <scope>NUCLEOTIDE SEQUENCE [LARGE SCALE GENOMIC DNA]</scope>
    <source>
        <strain evidence="21">cv. BTx623</strain>
    </source>
</reference>
<comment type="similarity">
    <text evidence="2 15">Belongs to the glutamate-gated ion channel (TC 1.A.10.1) family.</text>
</comment>